<dbReference type="UniPathway" id="UPA00028">
    <property type="reaction ID" value="UER00004"/>
</dbReference>
<evidence type="ECO:0000256" key="1">
    <source>
        <dbReference type="ARBA" id="ARBA00004994"/>
    </source>
</evidence>
<evidence type="ECO:0000256" key="6">
    <source>
        <dbReference type="ARBA" id="ARBA00023002"/>
    </source>
</evidence>
<comment type="similarity">
    <text evidence="2 9">Belongs to the ketopantoate reductase family.</text>
</comment>
<keyword evidence="6 9" id="KW-0560">Oxidoreductase</keyword>
<dbReference type="SUPFAM" id="SSF51735">
    <property type="entry name" value="NAD(P)-binding Rossmann-fold domains"/>
    <property type="match status" value="1"/>
</dbReference>
<feature type="domain" description="Ketopantoate reductase C-terminal" evidence="11">
    <location>
        <begin position="183"/>
        <end position="306"/>
    </location>
</feature>
<evidence type="ECO:0000313" key="12">
    <source>
        <dbReference type="EMBL" id="VBB43212.1"/>
    </source>
</evidence>
<organism evidence="12">
    <name type="scientific">Uncultured Desulfatiglans sp</name>
    <dbReference type="NCBI Taxonomy" id="1748965"/>
    <lineage>
        <taxon>Bacteria</taxon>
        <taxon>Pseudomonadati</taxon>
        <taxon>Thermodesulfobacteriota</taxon>
        <taxon>Desulfobacteria</taxon>
        <taxon>Desulfatiglandales</taxon>
        <taxon>Desulfatiglandaceae</taxon>
        <taxon>Desulfatiglans</taxon>
        <taxon>environmental samples</taxon>
    </lineage>
</organism>
<dbReference type="Gene3D" id="1.10.1040.10">
    <property type="entry name" value="N-(1-d-carboxylethyl)-l-norvaline Dehydrogenase, domain 2"/>
    <property type="match status" value="1"/>
</dbReference>
<dbReference type="EMBL" id="UPXX01000018">
    <property type="protein sequence ID" value="VBB43212.1"/>
    <property type="molecule type" value="Genomic_DNA"/>
</dbReference>
<dbReference type="AlphaFoldDB" id="A0A653A6E3"/>
<gene>
    <name evidence="12" type="ORF">TRIP_B250307</name>
</gene>
<dbReference type="Gene3D" id="3.40.50.720">
    <property type="entry name" value="NAD(P)-binding Rossmann-like Domain"/>
    <property type="match status" value="1"/>
</dbReference>
<dbReference type="Pfam" id="PF02558">
    <property type="entry name" value="ApbA"/>
    <property type="match status" value="1"/>
</dbReference>
<dbReference type="GO" id="GO:0015940">
    <property type="term" value="P:pantothenate biosynthetic process"/>
    <property type="evidence" value="ECO:0007669"/>
    <property type="project" value="UniProtKB-UniPathway"/>
</dbReference>
<dbReference type="InterPro" id="IPR008927">
    <property type="entry name" value="6-PGluconate_DH-like_C_sf"/>
</dbReference>
<dbReference type="InterPro" id="IPR013328">
    <property type="entry name" value="6PGD_dom2"/>
</dbReference>
<evidence type="ECO:0000256" key="2">
    <source>
        <dbReference type="ARBA" id="ARBA00007870"/>
    </source>
</evidence>
<comment type="function">
    <text evidence="9">Catalyzes the NADPH-dependent reduction of ketopantoate into pantoic acid.</text>
</comment>
<dbReference type="InterPro" id="IPR013332">
    <property type="entry name" value="KPR_N"/>
</dbReference>
<dbReference type="InterPro" id="IPR036291">
    <property type="entry name" value="NAD(P)-bd_dom_sf"/>
</dbReference>
<evidence type="ECO:0000259" key="11">
    <source>
        <dbReference type="Pfam" id="PF08546"/>
    </source>
</evidence>
<dbReference type="SUPFAM" id="SSF48179">
    <property type="entry name" value="6-phosphogluconate dehydrogenase C-terminal domain-like"/>
    <property type="match status" value="1"/>
</dbReference>
<evidence type="ECO:0000256" key="9">
    <source>
        <dbReference type="RuleBase" id="RU362068"/>
    </source>
</evidence>
<dbReference type="EC" id="1.1.1.169" evidence="3 9"/>
<accession>A0A653A6E3</accession>
<dbReference type="FunFam" id="1.10.1040.10:FF:000017">
    <property type="entry name" value="2-dehydropantoate 2-reductase"/>
    <property type="match status" value="1"/>
</dbReference>
<reference evidence="12" key="1">
    <citation type="submission" date="2018-07" db="EMBL/GenBank/DDBJ databases">
        <authorList>
            <consortium name="Genoscope - CEA"/>
            <person name="William W."/>
        </authorList>
    </citation>
    <scope>NUCLEOTIDE SEQUENCE</scope>
    <source>
        <strain evidence="12">IK1</strain>
    </source>
</reference>
<evidence type="ECO:0000256" key="5">
    <source>
        <dbReference type="ARBA" id="ARBA00022857"/>
    </source>
</evidence>
<dbReference type="Pfam" id="PF08546">
    <property type="entry name" value="ApbA_C"/>
    <property type="match status" value="1"/>
</dbReference>
<evidence type="ECO:0000256" key="3">
    <source>
        <dbReference type="ARBA" id="ARBA00013014"/>
    </source>
</evidence>
<dbReference type="PANTHER" id="PTHR21708:SF26">
    <property type="entry name" value="2-DEHYDROPANTOATE 2-REDUCTASE"/>
    <property type="match status" value="1"/>
</dbReference>
<dbReference type="GO" id="GO:0008677">
    <property type="term" value="F:2-dehydropantoate 2-reductase activity"/>
    <property type="evidence" value="ECO:0007669"/>
    <property type="project" value="UniProtKB-EC"/>
</dbReference>
<dbReference type="InterPro" id="IPR003710">
    <property type="entry name" value="ApbA"/>
</dbReference>
<feature type="domain" description="Ketopantoate reductase N-terminal" evidence="10">
    <location>
        <begin position="6"/>
        <end position="150"/>
    </location>
</feature>
<dbReference type="PANTHER" id="PTHR21708">
    <property type="entry name" value="PROBABLE 2-DEHYDROPANTOATE 2-REDUCTASE"/>
    <property type="match status" value="1"/>
</dbReference>
<evidence type="ECO:0000256" key="8">
    <source>
        <dbReference type="ARBA" id="ARBA00048793"/>
    </source>
</evidence>
<dbReference type="InterPro" id="IPR013752">
    <property type="entry name" value="KPA_reductase"/>
</dbReference>
<comment type="catalytic activity">
    <reaction evidence="8 9">
        <text>(R)-pantoate + NADP(+) = 2-dehydropantoate + NADPH + H(+)</text>
        <dbReference type="Rhea" id="RHEA:16233"/>
        <dbReference type="ChEBI" id="CHEBI:11561"/>
        <dbReference type="ChEBI" id="CHEBI:15378"/>
        <dbReference type="ChEBI" id="CHEBI:15980"/>
        <dbReference type="ChEBI" id="CHEBI:57783"/>
        <dbReference type="ChEBI" id="CHEBI:58349"/>
        <dbReference type="EC" id="1.1.1.169"/>
    </reaction>
</comment>
<comment type="pathway">
    <text evidence="1 9">Cofactor biosynthesis; (R)-pantothenate biosynthesis; (R)-pantoate from 3-methyl-2-oxobutanoate: step 2/2.</text>
</comment>
<name>A0A653A6E3_UNCDX</name>
<keyword evidence="9" id="KW-0566">Pantothenate biosynthesis</keyword>
<evidence type="ECO:0000256" key="4">
    <source>
        <dbReference type="ARBA" id="ARBA00019465"/>
    </source>
</evidence>
<evidence type="ECO:0000256" key="7">
    <source>
        <dbReference type="ARBA" id="ARBA00032024"/>
    </source>
</evidence>
<dbReference type="InterPro" id="IPR051402">
    <property type="entry name" value="KPR-Related"/>
</dbReference>
<evidence type="ECO:0000259" key="10">
    <source>
        <dbReference type="Pfam" id="PF02558"/>
    </source>
</evidence>
<dbReference type="GO" id="GO:0005737">
    <property type="term" value="C:cytoplasm"/>
    <property type="evidence" value="ECO:0007669"/>
    <property type="project" value="TreeGrafter"/>
</dbReference>
<keyword evidence="5 9" id="KW-0521">NADP</keyword>
<proteinExistence type="inferred from homology"/>
<protein>
    <recommendedName>
        <fullName evidence="4 9">2-dehydropantoate 2-reductase</fullName>
        <ecNumber evidence="3 9">1.1.1.169</ecNumber>
    </recommendedName>
    <alternativeName>
        <fullName evidence="7 9">Ketopantoate reductase</fullName>
    </alternativeName>
</protein>
<dbReference type="NCBIfam" id="TIGR00745">
    <property type="entry name" value="apbA_panE"/>
    <property type="match status" value="1"/>
</dbReference>
<sequence length="312" mass="34401">MDDLRIAVVGIGATGAVLAAALLSRDPDTILVDPRPGLAEELQKGGIRITGQLDYQVPVRRFFDRIEKCREHRPNCIFVATKTFHLPQVLEELKGVFQEGTKIVSTHNGLGTEDLIADVFGPEAAFRMSLNFGVALKGPTAVETAFFNRPNHLGALVPENRDFGQRLAEHLSAGGLDTECVDDIKLFVWKKMIMKCTMASICAVTDRTIKDALEFPPTREIADCCFQEVLAVAKAKGYDLGEDYLTQALGYLEKVGVHKDSMCVDIANKTRTEIDFLGGKVVEYGKETGVPTPCYATMANLVKAMEDRYLRR</sequence>